<dbReference type="AlphaFoldDB" id="A0A2P5I4J2"/>
<comment type="caution">
    <text evidence="1">The sequence shown here is derived from an EMBL/GenBank/DDBJ whole genome shotgun (WGS) entry which is preliminary data.</text>
</comment>
<organism evidence="1 2">
    <name type="scientific">Diaporthe helianthi</name>
    <dbReference type="NCBI Taxonomy" id="158607"/>
    <lineage>
        <taxon>Eukaryota</taxon>
        <taxon>Fungi</taxon>
        <taxon>Dikarya</taxon>
        <taxon>Ascomycota</taxon>
        <taxon>Pezizomycotina</taxon>
        <taxon>Sordariomycetes</taxon>
        <taxon>Sordariomycetidae</taxon>
        <taxon>Diaporthales</taxon>
        <taxon>Diaporthaceae</taxon>
        <taxon>Diaporthe</taxon>
    </lineage>
</organism>
<dbReference type="EMBL" id="MAVT02000272">
    <property type="protein sequence ID" value="POS77410.1"/>
    <property type="molecule type" value="Genomic_DNA"/>
</dbReference>
<gene>
    <name evidence="1" type="ORF">DHEL01_v204187</name>
</gene>
<dbReference type="OrthoDB" id="2151982at2759"/>
<reference evidence="1" key="1">
    <citation type="submission" date="2017-09" db="EMBL/GenBank/DDBJ databases">
        <title>Polyketide synthases of a Diaporthe helianthi virulent isolate.</title>
        <authorList>
            <person name="Baroncelli R."/>
        </authorList>
    </citation>
    <scope>NUCLEOTIDE SEQUENCE [LARGE SCALE GENOMIC DNA]</scope>
    <source>
        <strain evidence="1">7/96</strain>
    </source>
</reference>
<dbReference type="InParanoid" id="A0A2P5I4J2"/>
<evidence type="ECO:0000313" key="2">
    <source>
        <dbReference type="Proteomes" id="UP000094444"/>
    </source>
</evidence>
<accession>A0A2P5I4J2</accession>
<evidence type="ECO:0000313" key="1">
    <source>
        <dbReference type="EMBL" id="POS77410.1"/>
    </source>
</evidence>
<name>A0A2P5I4J2_DIAHE</name>
<sequence>MALPKLTNTPTRHPDLCLSISTKLLQTLTTILTNTNGGPVTADNFILSVGSGSGMLEAHLQQHLNALPRPWSTCFTVKGVEVSSATLKPMNKYLPASQALSVRGTWEVCPFVAAADTLMFVYPRDPGLVNQYLKPKAGAPHPLRVVLWLGPRADWDVFGGCFRDVEGFGEVEVMEGEAGAGVAEFEMVAVLRRR</sequence>
<keyword evidence="2" id="KW-1185">Reference proteome</keyword>
<proteinExistence type="predicted"/>
<protein>
    <submittedName>
        <fullName evidence="1">Uncharacterized protein</fullName>
    </submittedName>
</protein>
<dbReference type="Proteomes" id="UP000094444">
    <property type="component" value="Unassembled WGS sequence"/>
</dbReference>